<accession>A0A9Q0HK34</accession>
<dbReference type="PANTHER" id="PTHR35992:SF1">
    <property type="entry name" value="CYTOMATRIX PROTEIN-LIKE PROTEIN"/>
    <property type="match status" value="1"/>
</dbReference>
<evidence type="ECO:0000256" key="2">
    <source>
        <dbReference type="SAM" id="MobiDB-lite"/>
    </source>
</evidence>
<dbReference type="OrthoDB" id="1921280at2759"/>
<keyword evidence="1" id="KW-0175">Coiled coil</keyword>
<reference evidence="3" key="1">
    <citation type="journal article" date="2022" name="Cell">
        <title>Repeat-based holocentromeres influence genome architecture and karyotype evolution.</title>
        <authorList>
            <person name="Hofstatter P.G."/>
            <person name="Thangavel G."/>
            <person name="Lux T."/>
            <person name="Neumann P."/>
            <person name="Vondrak T."/>
            <person name="Novak P."/>
            <person name="Zhang M."/>
            <person name="Costa L."/>
            <person name="Castellani M."/>
            <person name="Scott A."/>
            <person name="Toegelov H."/>
            <person name="Fuchs J."/>
            <person name="Mata-Sucre Y."/>
            <person name="Dias Y."/>
            <person name="Vanzela A.L.L."/>
            <person name="Huettel B."/>
            <person name="Almeida C.C.S."/>
            <person name="Simkova H."/>
            <person name="Souza G."/>
            <person name="Pedrosa-Harand A."/>
            <person name="Macas J."/>
            <person name="Mayer K.F.X."/>
            <person name="Houben A."/>
            <person name="Marques A."/>
        </authorList>
    </citation>
    <scope>NUCLEOTIDE SEQUENCE</scope>
    <source>
        <strain evidence="3">RhyBre1mFocal</strain>
    </source>
</reference>
<evidence type="ECO:0000313" key="3">
    <source>
        <dbReference type="EMBL" id="KAJ1689156.1"/>
    </source>
</evidence>
<dbReference type="EMBL" id="JAMQYH010000004">
    <property type="protein sequence ID" value="KAJ1689156.1"/>
    <property type="molecule type" value="Genomic_DNA"/>
</dbReference>
<feature type="region of interest" description="Disordered" evidence="2">
    <location>
        <begin position="317"/>
        <end position="341"/>
    </location>
</feature>
<dbReference type="AlphaFoldDB" id="A0A9Q0HK34"/>
<proteinExistence type="predicted"/>
<feature type="coiled-coil region" evidence="1">
    <location>
        <begin position="272"/>
        <end position="299"/>
    </location>
</feature>
<feature type="coiled-coil region" evidence="1">
    <location>
        <begin position="113"/>
        <end position="189"/>
    </location>
</feature>
<comment type="caution">
    <text evidence="3">The sequence shown here is derived from an EMBL/GenBank/DDBJ whole genome shotgun (WGS) entry which is preliminary data.</text>
</comment>
<sequence>MGNESRQLILSPQPSSRRELLKVLRPLQLLFQSEHSKNEELIADREYLLKLIELRNEQWARHVSLLESRIEQMKTQEGKIKKFNAAKLDLLVDMKTREASSYNEYAEIAETDLEDAHTCIAALNAEIKALKSKQNNVDTQQPTGACDSTEIKNLKLELKKLKHGYKALKSEKDAKISEKESQIEALVAEKDFVWNQFKVMESDYVVALKSKNSDLEKSNEAVTMLKRNLEEMEVSISEKDNIICKIKEEMTTSVSEKDGAISQLKEKFQASISQKDDMISRLNGEVEKLKKMLKEKDHMILGLHADVAKYASRAGPLCKPADSGSSRTLRSGSKRTRESASWAQPSASKSVSVSTRSVCVYIGRISFYKILALLVQSCNRASTRSFKIYIIYFRDSSIPQNPEEVLLLQLQKLGCFFRHLSRSRN</sequence>
<evidence type="ECO:0000256" key="1">
    <source>
        <dbReference type="SAM" id="Coils"/>
    </source>
</evidence>
<protein>
    <submittedName>
        <fullName evidence="3">Uncharacterized protein</fullName>
    </submittedName>
</protein>
<dbReference type="PANTHER" id="PTHR35992">
    <property type="entry name" value="CYTOMATRIX PROTEIN-LIKE PROTEIN"/>
    <property type="match status" value="1"/>
</dbReference>
<gene>
    <name evidence="3" type="ORF">LUZ63_013311</name>
</gene>
<organism evidence="3 4">
    <name type="scientific">Rhynchospora breviuscula</name>
    <dbReference type="NCBI Taxonomy" id="2022672"/>
    <lineage>
        <taxon>Eukaryota</taxon>
        <taxon>Viridiplantae</taxon>
        <taxon>Streptophyta</taxon>
        <taxon>Embryophyta</taxon>
        <taxon>Tracheophyta</taxon>
        <taxon>Spermatophyta</taxon>
        <taxon>Magnoliopsida</taxon>
        <taxon>Liliopsida</taxon>
        <taxon>Poales</taxon>
        <taxon>Cyperaceae</taxon>
        <taxon>Cyperoideae</taxon>
        <taxon>Rhynchosporeae</taxon>
        <taxon>Rhynchospora</taxon>
    </lineage>
</organism>
<dbReference type="Proteomes" id="UP001151287">
    <property type="component" value="Unassembled WGS sequence"/>
</dbReference>
<keyword evidence="4" id="KW-1185">Reference proteome</keyword>
<name>A0A9Q0HK34_9POAL</name>
<evidence type="ECO:0000313" key="4">
    <source>
        <dbReference type="Proteomes" id="UP001151287"/>
    </source>
</evidence>